<proteinExistence type="predicted"/>
<gene>
    <name evidence="1" type="ORF">F5144DRAFT_631962</name>
</gene>
<accession>A0ACB7P591</accession>
<comment type="caution">
    <text evidence="1">The sequence shown here is derived from an EMBL/GenBank/DDBJ whole genome shotgun (WGS) entry which is preliminary data.</text>
</comment>
<dbReference type="Proteomes" id="UP000724584">
    <property type="component" value="Unassembled WGS sequence"/>
</dbReference>
<dbReference type="EMBL" id="JAGIZQ010000005">
    <property type="protein sequence ID" value="KAH6628913.1"/>
    <property type="molecule type" value="Genomic_DNA"/>
</dbReference>
<reference evidence="1 2" key="1">
    <citation type="journal article" date="2021" name="Nat. Commun.">
        <title>Genetic determinants of endophytism in the Arabidopsis root mycobiome.</title>
        <authorList>
            <person name="Mesny F."/>
            <person name="Miyauchi S."/>
            <person name="Thiergart T."/>
            <person name="Pickel B."/>
            <person name="Atanasova L."/>
            <person name="Karlsson M."/>
            <person name="Huettel B."/>
            <person name="Barry K.W."/>
            <person name="Haridas S."/>
            <person name="Chen C."/>
            <person name="Bauer D."/>
            <person name="Andreopoulos W."/>
            <person name="Pangilinan J."/>
            <person name="LaButti K."/>
            <person name="Riley R."/>
            <person name="Lipzen A."/>
            <person name="Clum A."/>
            <person name="Drula E."/>
            <person name="Henrissat B."/>
            <person name="Kohler A."/>
            <person name="Grigoriev I.V."/>
            <person name="Martin F.M."/>
            <person name="Hacquard S."/>
        </authorList>
    </citation>
    <scope>NUCLEOTIDE SEQUENCE [LARGE SCALE GENOMIC DNA]</scope>
    <source>
        <strain evidence="1 2">MPI-SDFR-AT-0079</strain>
    </source>
</reference>
<sequence length="639" mass="71192">MAQSCGILGLPDVVLGRICSQFCPHCAGEDCLGGFELPDSFEGPEYFGTLASLTWVNLRIGRLAQATRLHVFCGRRNSLPLLVRTLLDRPQLGDNIRVIRLGNRDKDSHRQCVLRELGTPQAAETLKELTGLAEMARLDFLSREGEQRLLAPFEQLPPIEDSFFSLGDFYGSSQFWMSGDAPVAIPRIANSRLNAFLLFKLAKKAKAVAILSEWPLAVFPELRLPGPETVGNETIQASRGKHPDSLLPEVETLRLDSSNENPHRRSTKCVVDMNKIVGILSHVSNARNLEIRGGDHLMSGQKARDICRPALKNITALYLDATSGSGITSILLCCNPENLKYFRFTIPPGLYDNVMRSAKVQAYKVVHLLERCSMHETLETIHIDTTYAVYYANIPGRTAFTTVPSFKAFTALRRLIISADNIYYPTVFPRVLLRDGNTSDGSTDDGNDNDENPGDDNPGDDNTGDDNPGDQTTGDQIASDENTGTGNSTDGNPADENAVEEEPVHEPRFLRLINFLPRSIESFEVVSIYAIHLQEVTNIPRECHPDGKLPNLKRVILQGLPEGAGILESVNKCEYPVPLEEGEDIFDDWHHITRHSHDFAPYRREEVAACYAEAGVEYSFDMPEYFIHEYIGEWNQYSI</sequence>
<evidence type="ECO:0000313" key="1">
    <source>
        <dbReference type="EMBL" id="KAH6628913.1"/>
    </source>
</evidence>
<name>A0ACB7P591_9PEZI</name>
<evidence type="ECO:0000313" key="2">
    <source>
        <dbReference type="Proteomes" id="UP000724584"/>
    </source>
</evidence>
<keyword evidence="2" id="KW-1185">Reference proteome</keyword>
<organism evidence="1 2">
    <name type="scientific">Chaetomium tenue</name>
    <dbReference type="NCBI Taxonomy" id="1854479"/>
    <lineage>
        <taxon>Eukaryota</taxon>
        <taxon>Fungi</taxon>
        <taxon>Dikarya</taxon>
        <taxon>Ascomycota</taxon>
        <taxon>Pezizomycotina</taxon>
        <taxon>Sordariomycetes</taxon>
        <taxon>Sordariomycetidae</taxon>
        <taxon>Sordariales</taxon>
        <taxon>Chaetomiaceae</taxon>
        <taxon>Chaetomium</taxon>
    </lineage>
</organism>
<protein>
    <submittedName>
        <fullName evidence="1">Uncharacterized protein</fullName>
    </submittedName>
</protein>